<dbReference type="Proteomes" id="UP001152888">
    <property type="component" value="Unassembled WGS sequence"/>
</dbReference>
<proteinExistence type="predicted"/>
<accession>A0A9P0K2J5</accession>
<keyword evidence="2" id="KW-0479">Metal-binding</keyword>
<evidence type="ECO:0000256" key="2">
    <source>
        <dbReference type="ARBA" id="ARBA00022723"/>
    </source>
</evidence>
<comment type="cofactor">
    <cofactor evidence="1">
        <name>a divalent metal cation</name>
        <dbReference type="ChEBI" id="CHEBI:60240"/>
    </cofactor>
</comment>
<dbReference type="GO" id="GO:0046872">
    <property type="term" value="F:metal ion binding"/>
    <property type="evidence" value="ECO:0007669"/>
    <property type="project" value="UniProtKB-KW"/>
</dbReference>
<reference evidence="4" key="1">
    <citation type="submission" date="2022-03" db="EMBL/GenBank/DDBJ databases">
        <authorList>
            <person name="Sayadi A."/>
        </authorList>
    </citation>
    <scope>NUCLEOTIDE SEQUENCE</scope>
</reference>
<sequence>MILITDISRVHMCNRSTFTSRGTIVLLAVVDAKYNFLYVNIGCQGRISDGGVLNNCELNEKIQNNSLKIPEPTALPARTEEVPFYFVGEEAFALSENMMKVYSGYHERGSKERIYNY</sequence>
<comment type="caution">
    <text evidence="4">The sequence shown here is derived from an EMBL/GenBank/DDBJ whole genome shotgun (WGS) entry which is preliminary data.</text>
</comment>
<evidence type="ECO:0000313" key="4">
    <source>
        <dbReference type="EMBL" id="CAH1962363.1"/>
    </source>
</evidence>
<feature type="domain" description="DDE Tnp4" evidence="3">
    <location>
        <begin position="21"/>
        <end position="116"/>
    </location>
</feature>
<dbReference type="OrthoDB" id="8189124at2759"/>
<evidence type="ECO:0000256" key="1">
    <source>
        <dbReference type="ARBA" id="ARBA00001968"/>
    </source>
</evidence>
<protein>
    <recommendedName>
        <fullName evidence="3">DDE Tnp4 domain-containing protein</fullName>
    </recommendedName>
</protein>
<keyword evidence="5" id="KW-1185">Reference proteome</keyword>
<dbReference type="EMBL" id="CAKOFQ010006701">
    <property type="protein sequence ID" value="CAH1962363.1"/>
    <property type="molecule type" value="Genomic_DNA"/>
</dbReference>
<dbReference type="InterPro" id="IPR027806">
    <property type="entry name" value="HARBI1_dom"/>
</dbReference>
<evidence type="ECO:0000313" key="5">
    <source>
        <dbReference type="Proteomes" id="UP001152888"/>
    </source>
</evidence>
<name>A0A9P0K2J5_ACAOB</name>
<evidence type="ECO:0000259" key="3">
    <source>
        <dbReference type="Pfam" id="PF13359"/>
    </source>
</evidence>
<gene>
    <name evidence="4" type="ORF">ACAOBT_LOCUS4643</name>
</gene>
<dbReference type="Pfam" id="PF13359">
    <property type="entry name" value="DDE_Tnp_4"/>
    <property type="match status" value="1"/>
</dbReference>
<dbReference type="AlphaFoldDB" id="A0A9P0K2J5"/>
<organism evidence="4 5">
    <name type="scientific">Acanthoscelides obtectus</name>
    <name type="common">Bean weevil</name>
    <name type="synonym">Bruchus obtectus</name>
    <dbReference type="NCBI Taxonomy" id="200917"/>
    <lineage>
        <taxon>Eukaryota</taxon>
        <taxon>Metazoa</taxon>
        <taxon>Ecdysozoa</taxon>
        <taxon>Arthropoda</taxon>
        <taxon>Hexapoda</taxon>
        <taxon>Insecta</taxon>
        <taxon>Pterygota</taxon>
        <taxon>Neoptera</taxon>
        <taxon>Endopterygota</taxon>
        <taxon>Coleoptera</taxon>
        <taxon>Polyphaga</taxon>
        <taxon>Cucujiformia</taxon>
        <taxon>Chrysomeloidea</taxon>
        <taxon>Chrysomelidae</taxon>
        <taxon>Bruchinae</taxon>
        <taxon>Bruchini</taxon>
        <taxon>Acanthoscelides</taxon>
    </lineage>
</organism>